<comment type="catalytic activity">
    <reaction evidence="3">
        <text>alpha,alpha-trehalose 6-phosphate + H2O = alpha,alpha-trehalose + phosphate</text>
        <dbReference type="Rhea" id="RHEA:23420"/>
        <dbReference type="ChEBI" id="CHEBI:15377"/>
        <dbReference type="ChEBI" id="CHEBI:16551"/>
        <dbReference type="ChEBI" id="CHEBI:43474"/>
        <dbReference type="ChEBI" id="CHEBI:58429"/>
        <dbReference type="EC" id="3.1.3.12"/>
    </reaction>
</comment>
<evidence type="ECO:0000256" key="2">
    <source>
        <dbReference type="ARBA" id="ARBA00024179"/>
    </source>
</evidence>
<dbReference type="PANTHER" id="PTHR43768:SF3">
    <property type="entry name" value="TREHALOSE 6-PHOSPHATE PHOSPHATASE"/>
    <property type="match status" value="1"/>
</dbReference>
<keyword evidence="3" id="KW-0460">Magnesium</keyword>
<dbReference type="RefSeq" id="WP_101306200.1">
    <property type="nucleotide sequence ID" value="NZ_CP025299.1"/>
</dbReference>
<dbReference type="InterPro" id="IPR003337">
    <property type="entry name" value="Trehalose_PPase"/>
</dbReference>
<dbReference type="SUPFAM" id="SSF56784">
    <property type="entry name" value="HAD-like"/>
    <property type="match status" value="1"/>
</dbReference>
<sequence length="260" mass="27559">MSLAPAVAALARTERLLVALDFDGTLAPLIDEPMAARMTADARAAVDALVRAPATTVALVSGRTLHDLRIIAEHDDASPVLLAGSHGAEHWPASDDDRDADSADAALLALRDDLRRRAEALAAQAEGAWIEPKQFGFALHTRLVADPARAARAHDAIARLMAVEAPDWRRRDGHDILEYAFRTEGKDGAVARLRERTGATAVLFAGDDVTDEDALRSLESGDVGVRVGGGATAATVRVDGISELAALLSGLARERDTLRE</sequence>
<comment type="cofactor">
    <cofactor evidence="3">
        <name>Mg(2+)</name>
        <dbReference type="ChEBI" id="CHEBI:18420"/>
    </cofactor>
</comment>
<dbReference type="Gene3D" id="3.30.70.1020">
    <property type="entry name" value="Trehalose-6-phosphate phosphatase related protein, domain 2"/>
    <property type="match status" value="1"/>
</dbReference>
<reference evidence="4 5" key="1">
    <citation type="submission" date="2017-12" db="EMBL/GenBank/DDBJ databases">
        <title>Isolation and characterization of estrogens degradatiion strain Microbacterium hominis SJTG1.</title>
        <authorList>
            <person name="Xiong W."/>
            <person name="Yin C."/>
            <person name="Zheng D."/>
            <person name="Liang R."/>
        </authorList>
    </citation>
    <scope>NUCLEOTIDE SEQUENCE [LARGE SCALE GENOMIC DNA]</scope>
    <source>
        <strain evidence="4 5">SJTG1</strain>
    </source>
</reference>
<evidence type="ECO:0000256" key="3">
    <source>
        <dbReference type="RuleBase" id="RU361117"/>
    </source>
</evidence>
<dbReference type="KEGG" id="mhos:CXR34_09190"/>
<organism evidence="4 5">
    <name type="scientific">Microbacterium hominis</name>
    <dbReference type="NCBI Taxonomy" id="162426"/>
    <lineage>
        <taxon>Bacteria</taxon>
        <taxon>Bacillati</taxon>
        <taxon>Actinomycetota</taxon>
        <taxon>Actinomycetes</taxon>
        <taxon>Micrococcales</taxon>
        <taxon>Microbacteriaceae</taxon>
        <taxon>Microbacterium</taxon>
    </lineage>
</organism>
<dbReference type="InterPro" id="IPR036412">
    <property type="entry name" value="HAD-like_sf"/>
</dbReference>
<keyword evidence="1 3" id="KW-0378">Hydrolase</keyword>
<comment type="pathway">
    <text evidence="3">Glycan biosynthesis; trehalose biosynthesis.</text>
</comment>
<dbReference type="AlphaFoldDB" id="A0A2K9D7M1"/>
<dbReference type="EC" id="3.1.3.12" evidence="3"/>
<dbReference type="Pfam" id="PF02358">
    <property type="entry name" value="Trehalose_PPase"/>
    <property type="match status" value="1"/>
</dbReference>
<evidence type="ECO:0000313" key="5">
    <source>
        <dbReference type="Proteomes" id="UP000233276"/>
    </source>
</evidence>
<dbReference type="GO" id="GO:0046872">
    <property type="term" value="F:metal ion binding"/>
    <property type="evidence" value="ECO:0007669"/>
    <property type="project" value="UniProtKB-KW"/>
</dbReference>
<comment type="similarity">
    <text evidence="3">Belongs to the trehalose phosphatase family.</text>
</comment>
<dbReference type="EMBL" id="CP025299">
    <property type="protein sequence ID" value="AUG29605.1"/>
    <property type="molecule type" value="Genomic_DNA"/>
</dbReference>
<dbReference type="InterPro" id="IPR044651">
    <property type="entry name" value="OTSB-like"/>
</dbReference>
<dbReference type="NCBIfam" id="TIGR00685">
    <property type="entry name" value="T6PP"/>
    <property type="match status" value="1"/>
</dbReference>
<proteinExistence type="inferred from homology"/>
<comment type="function">
    <text evidence="2 3">Removes the phosphate from trehalose 6-phosphate to produce free trehalose.</text>
</comment>
<dbReference type="Gene3D" id="3.40.50.1000">
    <property type="entry name" value="HAD superfamily/HAD-like"/>
    <property type="match status" value="1"/>
</dbReference>
<dbReference type="UniPathway" id="UPA00299"/>
<evidence type="ECO:0000256" key="1">
    <source>
        <dbReference type="ARBA" id="ARBA00022801"/>
    </source>
</evidence>
<dbReference type="InterPro" id="IPR023214">
    <property type="entry name" value="HAD_sf"/>
</dbReference>
<keyword evidence="3" id="KW-0479">Metal-binding</keyword>
<dbReference type="PANTHER" id="PTHR43768">
    <property type="entry name" value="TREHALOSE 6-PHOSPHATE PHOSPHATASE"/>
    <property type="match status" value="1"/>
</dbReference>
<dbReference type="GO" id="GO:0005992">
    <property type="term" value="P:trehalose biosynthetic process"/>
    <property type="evidence" value="ECO:0007669"/>
    <property type="project" value="UniProtKB-UniPathway"/>
</dbReference>
<dbReference type="Proteomes" id="UP000233276">
    <property type="component" value="Chromosome"/>
</dbReference>
<gene>
    <name evidence="4" type="primary">otsB</name>
    <name evidence="4" type="ORF">CXR34_09190</name>
</gene>
<dbReference type="GO" id="GO:0004805">
    <property type="term" value="F:trehalose-phosphatase activity"/>
    <property type="evidence" value="ECO:0007669"/>
    <property type="project" value="UniProtKB-EC"/>
</dbReference>
<accession>A0A2K9D7M1</accession>
<evidence type="ECO:0000313" key="4">
    <source>
        <dbReference type="EMBL" id="AUG29605.1"/>
    </source>
</evidence>
<name>A0A2K9D7M1_9MICO</name>
<protein>
    <recommendedName>
        <fullName evidence="3">Trehalose 6-phosphate phosphatase</fullName>
        <ecNumber evidence="3">3.1.3.12</ecNumber>
    </recommendedName>
</protein>